<keyword evidence="2" id="KW-0413">Isomerase</keyword>
<organism evidence="2 3">
    <name type="scientific">Nocardioides immobilis</name>
    <dbReference type="NCBI Taxonomy" id="2049295"/>
    <lineage>
        <taxon>Bacteria</taxon>
        <taxon>Bacillati</taxon>
        <taxon>Actinomycetota</taxon>
        <taxon>Actinomycetes</taxon>
        <taxon>Propionibacteriales</taxon>
        <taxon>Nocardioidaceae</taxon>
        <taxon>Nocardioides</taxon>
    </lineage>
</organism>
<dbReference type="Gene3D" id="3.30.70.1060">
    <property type="entry name" value="Dimeric alpha+beta barrel"/>
    <property type="match status" value="1"/>
</dbReference>
<dbReference type="SUPFAM" id="SSF54909">
    <property type="entry name" value="Dimeric alpha+beta barrel"/>
    <property type="match status" value="1"/>
</dbReference>
<accession>A0A417Y6S0</accession>
<dbReference type="GO" id="GO:0016853">
    <property type="term" value="F:isomerase activity"/>
    <property type="evidence" value="ECO:0007669"/>
    <property type="project" value="UniProtKB-KW"/>
</dbReference>
<dbReference type="Proteomes" id="UP000283644">
    <property type="component" value="Unassembled WGS sequence"/>
</dbReference>
<comment type="caution">
    <text evidence="2">The sequence shown here is derived from an EMBL/GenBank/DDBJ whole genome shotgun (WGS) entry which is preliminary data.</text>
</comment>
<dbReference type="InterPro" id="IPR026029">
    <property type="entry name" value="MLI_dom"/>
</dbReference>
<evidence type="ECO:0000259" key="1">
    <source>
        <dbReference type="Pfam" id="PF02426"/>
    </source>
</evidence>
<protein>
    <submittedName>
        <fullName evidence="2">Muconolactone delta-isomerase</fullName>
    </submittedName>
</protein>
<proteinExistence type="predicted"/>
<dbReference type="EMBL" id="QXGH01000010">
    <property type="protein sequence ID" value="RHW28432.1"/>
    <property type="molecule type" value="Genomic_DNA"/>
</dbReference>
<dbReference type="Pfam" id="PF02426">
    <property type="entry name" value="MIase"/>
    <property type="match status" value="1"/>
</dbReference>
<sequence length="101" mass="11076">MSSHEFLVHIRIAGVPPESLAALRAAEASQARALAAAGTLRRLWRLPEGWSNVGLWCAPDLAALEDVLQTLPLKPYMTVEIYPLDPHPNDPLPETEGRQLS</sequence>
<dbReference type="RefSeq" id="WP_118923453.1">
    <property type="nucleotide sequence ID" value="NZ_QXGH01000010.1"/>
</dbReference>
<keyword evidence="3" id="KW-1185">Reference proteome</keyword>
<dbReference type="InterPro" id="IPR011008">
    <property type="entry name" value="Dimeric_a/b-barrel"/>
</dbReference>
<name>A0A417Y6S0_9ACTN</name>
<reference evidence="2 3" key="1">
    <citation type="submission" date="2018-09" db="EMBL/GenBank/DDBJ databases">
        <title>Genome sequencing of Nocardioides immobilis CCTCC AB 2017083 for comparison to Nocardioides silvaticus.</title>
        <authorList>
            <person name="Li C."/>
            <person name="Wang G."/>
        </authorList>
    </citation>
    <scope>NUCLEOTIDE SEQUENCE [LARGE SCALE GENOMIC DNA]</scope>
    <source>
        <strain evidence="2 3">CCTCC AB 2017083</strain>
    </source>
</reference>
<evidence type="ECO:0000313" key="3">
    <source>
        <dbReference type="Proteomes" id="UP000283644"/>
    </source>
</evidence>
<dbReference type="OrthoDB" id="2889526at2"/>
<evidence type="ECO:0000313" key="2">
    <source>
        <dbReference type="EMBL" id="RHW28432.1"/>
    </source>
</evidence>
<gene>
    <name evidence="2" type="ORF">D0Z08_05615</name>
</gene>
<feature type="domain" description="Muconolactone isomerase" evidence="1">
    <location>
        <begin position="5"/>
        <end position="90"/>
    </location>
</feature>
<dbReference type="AlphaFoldDB" id="A0A417Y6S0"/>